<proteinExistence type="predicted"/>
<dbReference type="EMBL" id="KI395026">
    <property type="protein sequence ID" value="ERM99330.1"/>
    <property type="molecule type" value="Genomic_DNA"/>
</dbReference>
<feature type="compositionally biased region" description="Basic and acidic residues" evidence="1">
    <location>
        <begin position="1"/>
        <end position="10"/>
    </location>
</feature>
<evidence type="ECO:0000313" key="2">
    <source>
        <dbReference type="EMBL" id="ERM99330.1"/>
    </source>
</evidence>
<evidence type="ECO:0000256" key="1">
    <source>
        <dbReference type="SAM" id="MobiDB-lite"/>
    </source>
</evidence>
<dbReference type="AlphaFoldDB" id="W1NVN8"/>
<reference evidence="3" key="1">
    <citation type="journal article" date="2013" name="Science">
        <title>The Amborella genome and the evolution of flowering plants.</title>
        <authorList>
            <consortium name="Amborella Genome Project"/>
        </authorList>
    </citation>
    <scope>NUCLEOTIDE SEQUENCE [LARGE SCALE GENOMIC DNA]</scope>
</reference>
<sequence>MRRRERENRSYGDGATDDAALNQASSDILHGMAKGAAARILISEHKVCAFVKTWQPQRRGSLYDPSLQASHGLQDCWSREGVTRIEKDDSRTQGSAQGCKPHCKSTQE</sequence>
<name>W1NVN8_AMBTC</name>
<protein>
    <submittedName>
        <fullName evidence="2">Uncharacterized protein</fullName>
    </submittedName>
</protein>
<accession>W1NVN8</accession>
<gene>
    <name evidence="2" type="ORF">AMTR_s00108p00093100</name>
</gene>
<feature type="region of interest" description="Disordered" evidence="1">
    <location>
        <begin position="1"/>
        <end position="21"/>
    </location>
</feature>
<evidence type="ECO:0000313" key="3">
    <source>
        <dbReference type="Proteomes" id="UP000017836"/>
    </source>
</evidence>
<dbReference type="Proteomes" id="UP000017836">
    <property type="component" value="Unassembled WGS sequence"/>
</dbReference>
<dbReference type="HOGENOM" id="CLU_2200504_0_0_1"/>
<organism evidence="2 3">
    <name type="scientific">Amborella trichopoda</name>
    <dbReference type="NCBI Taxonomy" id="13333"/>
    <lineage>
        <taxon>Eukaryota</taxon>
        <taxon>Viridiplantae</taxon>
        <taxon>Streptophyta</taxon>
        <taxon>Embryophyta</taxon>
        <taxon>Tracheophyta</taxon>
        <taxon>Spermatophyta</taxon>
        <taxon>Magnoliopsida</taxon>
        <taxon>Amborellales</taxon>
        <taxon>Amborellaceae</taxon>
        <taxon>Amborella</taxon>
    </lineage>
</organism>
<dbReference type="Gramene" id="ERM99330">
    <property type="protein sequence ID" value="ERM99330"/>
    <property type="gene ID" value="AMTR_s00108p00093100"/>
</dbReference>
<keyword evidence="3" id="KW-1185">Reference proteome</keyword>
<feature type="region of interest" description="Disordered" evidence="1">
    <location>
        <begin position="84"/>
        <end position="108"/>
    </location>
</feature>